<evidence type="ECO:0000313" key="1">
    <source>
        <dbReference type="EMBL" id="TCC26726.1"/>
    </source>
</evidence>
<evidence type="ECO:0008006" key="3">
    <source>
        <dbReference type="Google" id="ProtNLM"/>
    </source>
</evidence>
<gene>
    <name evidence="1" type="ORF">E0H58_01470</name>
</gene>
<accession>A0ABY2AEK1</accession>
<comment type="caution">
    <text evidence="1">The sequence shown here is derived from an EMBL/GenBank/DDBJ whole genome shotgun (WGS) entry which is preliminary data.</text>
</comment>
<keyword evidence="2" id="KW-1185">Reference proteome</keyword>
<evidence type="ECO:0000313" key="2">
    <source>
        <dbReference type="Proteomes" id="UP000292385"/>
    </source>
</evidence>
<dbReference type="Proteomes" id="UP000292385">
    <property type="component" value="Unassembled WGS sequence"/>
</dbReference>
<proteinExistence type="predicted"/>
<dbReference type="EMBL" id="SJJY01000001">
    <property type="protein sequence ID" value="TCC26726.1"/>
    <property type="molecule type" value="Genomic_DNA"/>
</dbReference>
<reference evidence="1 2" key="1">
    <citation type="submission" date="2019-02" db="EMBL/GenBank/DDBJ databases">
        <title>Kribbella capetownensis sp. nov. and Kribbella speibonae sp. nov., isolated from soil.</title>
        <authorList>
            <person name="Curtis S.M."/>
            <person name="Norton I."/>
            <person name="Everest G.J."/>
            <person name="Meyers P.R."/>
        </authorList>
    </citation>
    <scope>NUCLEOTIDE SEQUENCE [LARGE SCALE GENOMIC DNA]</scope>
    <source>
        <strain evidence="1 2">SK5</strain>
    </source>
</reference>
<sequence length="135" mass="14237">MDLGAVMQEIADELDTIADLRVYGYPADSVNAPAAIVTYPGELTYDGSYGRGMDRIPDLTVVVLVGKVSERTARDRISQYCNGSGSASIKAVVEAGTYTEFDTVRVASVSFDIVAIAAVEYLAATFTLDIAGQGA</sequence>
<protein>
    <recommendedName>
        <fullName evidence="3">Tail terminator</fullName>
    </recommendedName>
</protein>
<organism evidence="1 2">
    <name type="scientific">Kribbella speibonae</name>
    <dbReference type="NCBI Taxonomy" id="1572660"/>
    <lineage>
        <taxon>Bacteria</taxon>
        <taxon>Bacillati</taxon>
        <taxon>Actinomycetota</taxon>
        <taxon>Actinomycetes</taxon>
        <taxon>Propionibacteriales</taxon>
        <taxon>Kribbellaceae</taxon>
        <taxon>Kribbella</taxon>
    </lineage>
</organism>
<name>A0ABY2AEK1_9ACTN</name>
<dbReference type="RefSeq" id="WP_131459383.1">
    <property type="nucleotide sequence ID" value="NZ_SJJY01000001.1"/>
</dbReference>